<comment type="similarity">
    <text evidence="1">Belongs to the ATP-dependent AMP-binding enzyme family.</text>
</comment>
<keyword evidence="5" id="KW-1185">Reference proteome</keyword>
<dbReference type="GO" id="GO:0031956">
    <property type="term" value="F:medium-chain fatty acid-CoA ligase activity"/>
    <property type="evidence" value="ECO:0007669"/>
    <property type="project" value="TreeGrafter"/>
</dbReference>
<organism evidence="4 5">
    <name type="scientific">Flavobacterium yafengii</name>
    <dbReference type="NCBI Taxonomy" id="3041253"/>
    <lineage>
        <taxon>Bacteria</taxon>
        <taxon>Pseudomonadati</taxon>
        <taxon>Bacteroidota</taxon>
        <taxon>Flavobacteriia</taxon>
        <taxon>Flavobacteriales</taxon>
        <taxon>Flavobacteriaceae</taxon>
        <taxon>Flavobacterium</taxon>
    </lineage>
</organism>
<dbReference type="EMBL" id="JASCRY010000004">
    <property type="protein sequence ID" value="MDI5950749.1"/>
    <property type="molecule type" value="Genomic_DNA"/>
</dbReference>
<proteinExistence type="inferred from homology"/>
<dbReference type="InterPro" id="IPR025110">
    <property type="entry name" value="AMP-bd_C"/>
</dbReference>
<keyword evidence="4" id="KW-0436">Ligase</keyword>
<dbReference type="PROSITE" id="PS00455">
    <property type="entry name" value="AMP_BINDING"/>
    <property type="match status" value="1"/>
</dbReference>
<dbReference type="SUPFAM" id="SSF56801">
    <property type="entry name" value="Acetyl-CoA synthetase-like"/>
    <property type="match status" value="1"/>
</dbReference>
<dbReference type="Proteomes" id="UP001228643">
    <property type="component" value="Unassembled WGS sequence"/>
</dbReference>
<evidence type="ECO:0000259" key="2">
    <source>
        <dbReference type="Pfam" id="PF00501"/>
    </source>
</evidence>
<dbReference type="InterPro" id="IPR045851">
    <property type="entry name" value="AMP-bd_C_sf"/>
</dbReference>
<dbReference type="Gene3D" id="3.30.300.30">
    <property type="match status" value="1"/>
</dbReference>
<dbReference type="GO" id="GO:0006631">
    <property type="term" value="P:fatty acid metabolic process"/>
    <property type="evidence" value="ECO:0007669"/>
    <property type="project" value="TreeGrafter"/>
</dbReference>
<evidence type="ECO:0000313" key="5">
    <source>
        <dbReference type="Proteomes" id="UP001228643"/>
    </source>
</evidence>
<gene>
    <name evidence="4" type="ORF">QLS97_13915</name>
</gene>
<dbReference type="RefSeq" id="WP_282717490.1">
    <property type="nucleotide sequence ID" value="NZ_JASCRY010000004.1"/>
</dbReference>
<name>A0AAW6TMR3_9FLAO</name>
<dbReference type="PANTHER" id="PTHR43201:SF8">
    <property type="entry name" value="ACYL-COA SYNTHETASE FAMILY MEMBER 3"/>
    <property type="match status" value="1"/>
</dbReference>
<evidence type="ECO:0000256" key="1">
    <source>
        <dbReference type="ARBA" id="ARBA00006432"/>
    </source>
</evidence>
<protein>
    <submittedName>
        <fullName evidence="4">Long-chain fatty acid--CoA ligase</fullName>
    </submittedName>
</protein>
<comment type="caution">
    <text evidence="4">The sequence shown here is derived from an EMBL/GenBank/DDBJ whole genome shotgun (WGS) entry which is preliminary data.</text>
</comment>
<dbReference type="InterPro" id="IPR020845">
    <property type="entry name" value="AMP-binding_CS"/>
</dbReference>
<evidence type="ECO:0000259" key="3">
    <source>
        <dbReference type="Pfam" id="PF13193"/>
    </source>
</evidence>
<reference evidence="4 5" key="1">
    <citation type="submission" date="2023-04" db="EMBL/GenBank/DDBJ databases">
        <title>Two novel species of Flavobacterium.</title>
        <authorList>
            <person name="Liu Q."/>
            <person name="Xin Y.-H."/>
        </authorList>
    </citation>
    <scope>NUCLEOTIDE SEQUENCE [LARGE SCALE GENOMIC DNA]</scope>
    <source>
        <strain evidence="4 5">LB2P87</strain>
    </source>
</reference>
<evidence type="ECO:0000313" key="4">
    <source>
        <dbReference type="EMBL" id="MDI5950749.1"/>
    </source>
</evidence>
<feature type="domain" description="AMP-binding enzyme C-terminal" evidence="3">
    <location>
        <begin position="364"/>
        <end position="431"/>
    </location>
</feature>
<dbReference type="Pfam" id="PF00501">
    <property type="entry name" value="AMP-binding"/>
    <property type="match status" value="1"/>
</dbReference>
<dbReference type="Gene3D" id="3.40.50.12780">
    <property type="entry name" value="N-terminal domain of ligase-like"/>
    <property type="match status" value="1"/>
</dbReference>
<dbReference type="Pfam" id="PF13193">
    <property type="entry name" value="AMP-binding_C"/>
    <property type="match status" value="1"/>
</dbReference>
<dbReference type="InterPro" id="IPR042099">
    <property type="entry name" value="ANL_N_sf"/>
</dbReference>
<dbReference type="InterPro" id="IPR000873">
    <property type="entry name" value="AMP-dep_synth/lig_dom"/>
</dbReference>
<sequence length="445" mass="50320">MNALIEKLKEYAELPAIIWNDRFYSYNELFVKCNEALEFIQQNGVNEGEVVSLIGDFTPNTIALMFALIQNNNIIVPFNSTIKHSEQVKLDIACVQKTLLVDVTNDNYSIEGRDNLGEHLLYDTIRERKKAGLVLFTSGTSGNPKGAVHDFSRLLAKFNIARKSMSTVNFLLFDHWGGLNTMFHTLSNGGTVLTLRDRKPDSICAFIEKHKIELLPASPTFLNLMLMSEANKSYDLSSLKLITYGTEPMPLSTLERLKKAFPEVKLQQTYGLIELGVMRSKSESDNSLWVKVGGEGFDTRVVDSLLEIKADSAMLGYLNAPSPFTEDGWFMTGDEVEVKGEYIRILGRKSEIINVGGEKVYPQEVENIIQELDNIAEVTVFGQKNPIMGNIVCAKIRLASDEEKKVFVTRLKIHCKEKLQSFKIPVKIIIEDEPQFSERYKKKRQ</sequence>
<accession>A0AAW6TMR3</accession>
<dbReference type="PANTHER" id="PTHR43201">
    <property type="entry name" value="ACYL-COA SYNTHETASE"/>
    <property type="match status" value="1"/>
</dbReference>
<dbReference type="CDD" id="cd04433">
    <property type="entry name" value="AFD_class_I"/>
    <property type="match status" value="1"/>
</dbReference>
<dbReference type="AlphaFoldDB" id="A0AAW6TMR3"/>
<feature type="domain" description="AMP-dependent synthetase/ligase" evidence="2">
    <location>
        <begin position="7"/>
        <end position="279"/>
    </location>
</feature>